<dbReference type="RefSeq" id="WP_156217196.1">
    <property type="nucleotide sequence ID" value="NZ_WOFH01000005.1"/>
</dbReference>
<comment type="caution">
    <text evidence="1">The sequence shown here is derived from an EMBL/GenBank/DDBJ whole genome shotgun (WGS) entry which is preliminary data.</text>
</comment>
<gene>
    <name evidence="1" type="ORF">GNZ18_15575</name>
</gene>
<accession>A0A7K1L0Z7</accession>
<evidence type="ECO:0000313" key="2">
    <source>
        <dbReference type="Proteomes" id="UP000432015"/>
    </source>
</evidence>
<dbReference type="EMBL" id="WOFH01000005">
    <property type="protein sequence ID" value="MUN38017.1"/>
    <property type="molecule type" value="Genomic_DNA"/>
</dbReference>
<sequence length="69" mass="7629">MRLTFLGKDSKPDESPTLYATDQDTYIIQGWIVTDPEILDKLDVPEGEEIVEVPPASSTTWSTMASQVA</sequence>
<keyword evidence="2" id="KW-1185">Reference proteome</keyword>
<organism evidence="1 2">
    <name type="scientific">Actinomadura litoris</name>
    <dbReference type="NCBI Taxonomy" id="2678616"/>
    <lineage>
        <taxon>Bacteria</taxon>
        <taxon>Bacillati</taxon>
        <taxon>Actinomycetota</taxon>
        <taxon>Actinomycetes</taxon>
        <taxon>Streptosporangiales</taxon>
        <taxon>Thermomonosporaceae</taxon>
        <taxon>Actinomadura</taxon>
    </lineage>
</organism>
<name>A0A7K1L0Z7_9ACTN</name>
<reference evidence="1 2" key="1">
    <citation type="submission" date="2019-11" db="EMBL/GenBank/DDBJ databases">
        <authorList>
            <person name="Cao P."/>
        </authorList>
    </citation>
    <scope>NUCLEOTIDE SEQUENCE [LARGE SCALE GENOMIC DNA]</scope>
    <source>
        <strain evidence="1 2">NEAU-AAG5</strain>
    </source>
</reference>
<protein>
    <submittedName>
        <fullName evidence="1">Uncharacterized protein</fullName>
    </submittedName>
</protein>
<dbReference type="Proteomes" id="UP000432015">
    <property type="component" value="Unassembled WGS sequence"/>
</dbReference>
<proteinExistence type="predicted"/>
<dbReference type="AlphaFoldDB" id="A0A7K1L0Z7"/>
<evidence type="ECO:0000313" key="1">
    <source>
        <dbReference type="EMBL" id="MUN38017.1"/>
    </source>
</evidence>